<feature type="region of interest" description="Disordered" evidence="1">
    <location>
        <begin position="1"/>
        <end position="56"/>
    </location>
</feature>
<dbReference type="WBParaSite" id="Pan_g10922.t1">
    <property type="protein sequence ID" value="Pan_g10922.t1"/>
    <property type="gene ID" value="Pan_g10922"/>
</dbReference>
<feature type="region of interest" description="Disordered" evidence="1">
    <location>
        <begin position="86"/>
        <end position="109"/>
    </location>
</feature>
<accession>A0A7E4UNP0</accession>
<keyword evidence="2" id="KW-1185">Reference proteome</keyword>
<protein>
    <submittedName>
        <fullName evidence="3">Uncharacterized protein</fullName>
    </submittedName>
</protein>
<reference evidence="2" key="1">
    <citation type="journal article" date="2013" name="Genetics">
        <title>The draft genome and transcriptome of Panagrellus redivivus are shaped by the harsh demands of a free-living lifestyle.</title>
        <authorList>
            <person name="Srinivasan J."/>
            <person name="Dillman A.R."/>
            <person name="Macchietto M.G."/>
            <person name="Heikkinen L."/>
            <person name="Lakso M."/>
            <person name="Fracchia K.M."/>
            <person name="Antoshechkin I."/>
            <person name="Mortazavi A."/>
            <person name="Wong G."/>
            <person name="Sternberg P.W."/>
        </authorList>
    </citation>
    <scope>NUCLEOTIDE SEQUENCE [LARGE SCALE GENOMIC DNA]</scope>
    <source>
        <strain evidence="2">MT8872</strain>
    </source>
</reference>
<dbReference type="Proteomes" id="UP000492821">
    <property type="component" value="Unassembled WGS sequence"/>
</dbReference>
<dbReference type="AlphaFoldDB" id="A0A7E4UNP0"/>
<proteinExistence type="predicted"/>
<organism evidence="2 3">
    <name type="scientific">Panagrellus redivivus</name>
    <name type="common">Microworm</name>
    <dbReference type="NCBI Taxonomy" id="6233"/>
    <lineage>
        <taxon>Eukaryota</taxon>
        <taxon>Metazoa</taxon>
        <taxon>Ecdysozoa</taxon>
        <taxon>Nematoda</taxon>
        <taxon>Chromadorea</taxon>
        <taxon>Rhabditida</taxon>
        <taxon>Tylenchina</taxon>
        <taxon>Panagrolaimomorpha</taxon>
        <taxon>Panagrolaimoidea</taxon>
        <taxon>Panagrolaimidae</taxon>
        <taxon>Panagrellus</taxon>
    </lineage>
</organism>
<evidence type="ECO:0000313" key="2">
    <source>
        <dbReference type="Proteomes" id="UP000492821"/>
    </source>
</evidence>
<evidence type="ECO:0000313" key="3">
    <source>
        <dbReference type="WBParaSite" id="Pan_g10922.t1"/>
    </source>
</evidence>
<evidence type="ECO:0000256" key="1">
    <source>
        <dbReference type="SAM" id="MobiDB-lite"/>
    </source>
</evidence>
<reference evidence="3" key="2">
    <citation type="submission" date="2020-10" db="UniProtKB">
        <authorList>
            <consortium name="WormBaseParasite"/>
        </authorList>
    </citation>
    <scope>IDENTIFICATION</scope>
</reference>
<name>A0A7E4UNP0_PANRE</name>
<feature type="compositionally biased region" description="Low complexity" evidence="1">
    <location>
        <begin position="89"/>
        <end position="104"/>
    </location>
</feature>
<feature type="compositionally biased region" description="Polar residues" evidence="1">
    <location>
        <begin position="30"/>
        <end position="51"/>
    </location>
</feature>
<sequence length="150" mass="16470">MLTSKSSESVVRKGSSYPAVRNRLAEQNARPMNQTYTIGTNRSYYTSPSAQKQRERSCSIDSDIAEYTINGALSGLFPRAFNKSHGSLTSASPAAAATRRAPSTNTLQRVHSTKLPSLEGCSPERKCCQKPFGRAALDLAKYKETLLKHR</sequence>